<protein>
    <submittedName>
        <fullName evidence="1">Uncharacterized protein</fullName>
    </submittedName>
</protein>
<organism evidence="1">
    <name type="scientific">marine sediment metagenome</name>
    <dbReference type="NCBI Taxonomy" id="412755"/>
    <lineage>
        <taxon>unclassified sequences</taxon>
        <taxon>metagenomes</taxon>
        <taxon>ecological metagenomes</taxon>
    </lineage>
</organism>
<proteinExistence type="predicted"/>
<feature type="non-terminal residue" evidence="1">
    <location>
        <position position="1"/>
    </location>
</feature>
<dbReference type="AlphaFoldDB" id="X1NIB6"/>
<sequence>AGAIQKTEYLEIVKSAGFKYIIIQDEKPINYSPHHSPVKIHPKQK</sequence>
<reference evidence="1" key="1">
    <citation type="journal article" date="2014" name="Front. Microbiol.">
        <title>High frequency of phylogenetically diverse reductive dehalogenase-homologous genes in deep subseafloor sedimentary metagenomes.</title>
        <authorList>
            <person name="Kawai M."/>
            <person name="Futagami T."/>
            <person name="Toyoda A."/>
            <person name="Takaki Y."/>
            <person name="Nishi S."/>
            <person name="Hori S."/>
            <person name="Arai W."/>
            <person name="Tsubouchi T."/>
            <person name="Morono Y."/>
            <person name="Uchiyama I."/>
            <person name="Ito T."/>
            <person name="Fujiyama A."/>
            <person name="Inagaki F."/>
            <person name="Takami H."/>
        </authorList>
    </citation>
    <scope>NUCLEOTIDE SEQUENCE</scope>
    <source>
        <strain evidence="1">Expedition CK06-06</strain>
    </source>
</reference>
<comment type="caution">
    <text evidence="1">The sequence shown here is derived from an EMBL/GenBank/DDBJ whole genome shotgun (WGS) entry which is preliminary data.</text>
</comment>
<gene>
    <name evidence="1" type="ORF">S06H3_28152</name>
</gene>
<accession>X1NIB6</accession>
<name>X1NIB6_9ZZZZ</name>
<evidence type="ECO:0000313" key="1">
    <source>
        <dbReference type="EMBL" id="GAI26515.1"/>
    </source>
</evidence>
<dbReference type="EMBL" id="BARV01016398">
    <property type="protein sequence ID" value="GAI26515.1"/>
    <property type="molecule type" value="Genomic_DNA"/>
</dbReference>